<comment type="caution">
    <text evidence="2">The sequence shown here is derived from an EMBL/GenBank/DDBJ whole genome shotgun (WGS) entry which is preliminary data.</text>
</comment>
<dbReference type="AlphaFoldDB" id="A0AAD9L098"/>
<sequence>MRSAATTAAQRFVLGDACSTSGTKCVESCRGMENGDYQSCHGCDVYVTCVHNITYDDRPCPGRLVWDDILKRCEWTSQTCSQCRDVDYTCDFFFDLRNNDLGYEWSRFRWRTKPPRASRDPNCVRRGVLRMKPPACATELRILMKFNEASLTNFSFDIGDSQHNNGWGGGGSEDAELHSFNQDMYLFDTTTKHHGALRLAKFSYLKNMLKVNLKLTQGRKKVLLTNFGDPGPSYHRTSSGLFSRSVVYLGVNRVIKTINGLPDGGNVGSGLCSACVRWICGSN</sequence>
<accession>A0AAD9L098</accession>
<dbReference type="Gene3D" id="2.170.140.10">
    <property type="entry name" value="Chitin binding domain"/>
    <property type="match status" value="1"/>
</dbReference>
<organism evidence="2 3">
    <name type="scientific">Ridgeia piscesae</name>
    <name type="common">Tubeworm</name>
    <dbReference type="NCBI Taxonomy" id="27915"/>
    <lineage>
        <taxon>Eukaryota</taxon>
        <taxon>Metazoa</taxon>
        <taxon>Spiralia</taxon>
        <taxon>Lophotrochozoa</taxon>
        <taxon>Annelida</taxon>
        <taxon>Polychaeta</taxon>
        <taxon>Sedentaria</taxon>
        <taxon>Canalipalpata</taxon>
        <taxon>Sabellida</taxon>
        <taxon>Siboglinidae</taxon>
        <taxon>Ridgeia</taxon>
    </lineage>
</organism>
<keyword evidence="3" id="KW-1185">Reference proteome</keyword>
<name>A0AAD9L098_RIDPI</name>
<evidence type="ECO:0000313" key="2">
    <source>
        <dbReference type="EMBL" id="KAK2180043.1"/>
    </source>
</evidence>
<dbReference type="GO" id="GO:0008061">
    <property type="term" value="F:chitin binding"/>
    <property type="evidence" value="ECO:0007669"/>
    <property type="project" value="InterPro"/>
</dbReference>
<evidence type="ECO:0000259" key="1">
    <source>
        <dbReference type="PROSITE" id="PS50940"/>
    </source>
</evidence>
<dbReference type="GO" id="GO:0005576">
    <property type="term" value="C:extracellular region"/>
    <property type="evidence" value="ECO:0007669"/>
    <property type="project" value="InterPro"/>
</dbReference>
<dbReference type="Pfam" id="PF01607">
    <property type="entry name" value="CBM_14"/>
    <property type="match status" value="1"/>
</dbReference>
<dbReference type="InterPro" id="IPR002557">
    <property type="entry name" value="Chitin-bd_dom"/>
</dbReference>
<gene>
    <name evidence="2" type="ORF">NP493_460g02029</name>
</gene>
<evidence type="ECO:0000313" key="3">
    <source>
        <dbReference type="Proteomes" id="UP001209878"/>
    </source>
</evidence>
<dbReference type="Proteomes" id="UP001209878">
    <property type="component" value="Unassembled WGS sequence"/>
</dbReference>
<proteinExistence type="predicted"/>
<protein>
    <recommendedName>
        <fullName evidence="1">Chitin-binding type-2 domain-containing protein</fullName>
    </recommendedName>
</protein>
<reference evidence="2" key="1">
    <citation type="journal article" date="2023" name="Mol. Biol. Evol.">
        <title>Third-Generation Sequencing Reveals the Adaptive Role of the Epigenome in Three Deep-Sea Polychaetes.</title>
        <authorList>
            <person name="Perez M."/>
            <person name="Aroh O."/>
            <person name="Sun Y."/>
            <person name="Lan Y."/>
            <person name="Juniper S.K."/>
            <person name="Young C.R."/>
            <person name="Angers B."/>
            <person name="Qian P.Y."/>
        </authorList>
    </citation>
    <scope>NUCLEOTIDE SEQUENCE</scope>
    <source>
        <strain evidence="2">R07B-5</strain>
    </source>
</reference>
<feature type="domain" description="Chitin-binding type-2" evidence="1">
    <location>
        <begin position="26"/>
        <end position="82"/>
    </location>
</feature>
<dbReference type="PROSITE" id="PS50940">
    <property type="entry name" value="CHIT_BIND_II"/>
    <property type="match status" value="1"/>
</dbReference>
<dbReference type="EMBL" id="JAODUO010000460">
    <property type="protein sequence ID" value="KAK2180043.1"/>
    <property type="molecule type" value="Genomic_DNA"/>
</dbReference>